<protein>
    <recommendedName>
        <fullName evidence="4">HEAT repeat protein</fullName>
    </recommendedName>
</protein>
<feature type="region of interest" description="Disordered" evidence="1">
    <location>
        <begin position="45"/>
        <end position="67"/>
    </location>
</feature>
<accession>A0ABP8S9M4</accession>
<dbReference type="RefSeq" id="WP_346116337.1">
    <property type="nucleotide sequence ID" value="NZ_BAABGU010000003.1"/>
</dbReference>
<evidence type="ECO:0000256" key="1">
    <source>
        <dbReference type="SAM" id="MobiDB-lite"/>
    </source>
</evidence>
<evidence type="ECO:0000313" key="3">
    <source>
        <dbReference type="Proteomes" id="UP001500307"/>
    </source>
</evidence>
<keyword evidence="3" id="KW-1185">Reference proteome</keyword>
<dbReference type="Proteomes" id="UP001500307">
    <property type="component" value="Unassembled WGS sequence"/>
</dbReference>
<proteinExistence type="predicted"/>
<sequence>MNDVWRDVCARIDDADFDALAEVLAGLDANGRAALLPMLEGHTPTRAVPEPVVPPPPEPEPEPEPELPTRGLFAVAFALSKDDSPPPRDLDGLRAYAGRQRLREREHRWAREKWHLERQAAHDAARLTERRHAALAMAVVACAPTATDAVKRLHRPWSAGPSLRVAPEVVPALLRVRGAAWGAALARGMARRAGSRSRTTPWPFTEALMRAVGTGPPDTPGAVARYVELWRPSLASFLAADPWFDHVLPYLFDEDRVAAVFVTGVARRDWPAALMELASSGRVDREVLIAGCLRRLRAGGRKGLLQPYLDMLKQLALGTDELARHRQELTGLLTAPMSTVADYSYMSLQTLHRTSELDRVTLAEITQGMLSRPEKKLVRAHLAWLRKLPLEHLVDGLVVGLHHPVPELAERTVDLIEARLPTLSEASRERLRAEVPSLDGVAAQRLAALLGTEPPAPVPAPTLVAEPPAEMPPPLDLAAVAAELAILLRRGDDDPIRHELVLDGLVRAAGGDRNTAARVLEPLIPQWPGLWPALVAAAIGRDAPPHPGYHPRYRTERHPMTLFVERRVAELTARLVTAPPVALLATPATVAGHVDPARVLGLLLEAERDGWQPGEADLTQAILRLPRVVDPAVRAAAARLVSPAGRRFAAWLATPAEPRTWVEEVGHQPYVSSRRIAMLDPAGLPAELADPRSAAERARSARSAPAVALWPMIAPSHREAMAAHIQPFVAAIVDRGNPGTGFLAGLAAADGPAGPAMSLTMAYALANHRQAVRLAAGDALIELAARPGWDSTGVGAEVGTLAAADRIVLQRVVQPLAEALKAGARDTVWQVTSAALPVLLPAGPRPGLADLVDLAANAAPRGGHSADLPGLAALAAKPGRNRLTEAARRLAASAADPHVSIVVQGR</sequence>
<comment type="caution">
    <text evidence="2">The sequence shown here is derived from an EMBL/GenBank/DDBJ whole genome shotgun (WGS) entry which is preliminary data.</text>
</comment>
<name>A0ABP8S9M4_9ACTN</name>
<gene>
    <name evidence="2" type="ORF">GCM10023176_08640</name>
</gene>
<dbReference type="EMBL" id="BAABGU010000003">
    <property type="protein sequence ID" value="GAA4563844.1"/>
    <property type="molecule type" value="Genomic_DNA"/>
</dbReference>
<reference evidence="3" key="1">
    <citation type="journal article" date="2019" name="Int. J. Syst. Evol. Microbiol.">
        <title>The Global Catalogue of Microorganisms (GCM) 10K type strain sequencing project: providing services to taxonomists for standard genome sequencing and annotation.</title>
        <authorList>
            <consortium name="The Broad Institute Genomics Platform"/>
            <consortium name="The Broad Institute Genome Sequencing Center for Infectious Disease"/>
            <person name="Wu L."/>
            <person name="Ma J."/>
        </authorList>
    </citation>
    <scope>NUCLEOTIDE SEQUENCE [LARGE SCALE GENOMIC DNA]</scope>
    <source>
        <strain evidence="3">JCM 3175</strain>
    </source>
</reference>
<organism evidence="2 3">
    <name type="scientific">Micromonospora coerulea</name>
    <dbReference type="NCBI Taxonomy" id="47856"/>
    <lineage>
        <taxon>Bacteria</taxon>
        <taxon>Bacillati</taxon>
        <taxon>Actinomycetota</taxon>
        <taxon>Actinomycetes</taxon>
        <taxon>Micromonosporales</taxon>
        <taxon>Micromonosporaceae</taxon>
        <taxon>Micromonospora</taxon>
    </lineage>
</organism>
<evidence type="ECO:0000313" key="2">
    <source>
        <dbReference type="EMBL" id="GAA4563844.1"/>
    </source>
</evidence>
<evidence type="ECO:0008006" key="4">
    <source>
        <dbReference type="Google" id="ProtNLM"/>
    </source>
</evidence>